<sequence>MKVQVFAGLKEYFEPTFELEKDVQSIDGLKRQLIRLRPSSAALLESCRFAVNDDFVDVDYELNEGDTIVILPPSSGG</sequence>
<name>A0A9X3BI63_9BACT</name>
<comment type="caution">
    <text evidence="1">The sequence shown here is derived from an EMBL/GenBank/DDBJ whole genome shotgun (WGS) entry which is preliminary data.</text>
</comment>
<dbReference type="SUPFAM" id="SSF54285">
    <property type="entry name" value="MoaD/ThiS"/>
    <property type="match status" value="1"/>
</dbReference>
<gene>
    <name evidence="1" type="ORF">OCK74_16785</name>
</gene>
<keyword evidence="2" id="KW-1185">Reference proteome</keyword>
<dbReference type="Gene3D" id="3.10.20.30">
    <property type="match status" value="1"/>
</dbReference>
<dbReference type="EMBL" id="JAOTIF010000015">
    <property type="protein sequence ID" value="MCU7550777.1"/>
    <property type="molecule type" value="Genomic_DNA"/>
</dbReference>
<dbReference type="Proteomes" id="UP001155483">
    <property type="component" value="Unassembled WGS sequence"/>
</dbReference>
<dbReference type="InterPro" id="IPR016155">
    <property type="entry name" value="Mopterin_synth/thiamin_S_b"/>
</dbReference>
<proteinExistence type="predicted"/>
<dbReference type="RefSeq" id="WP_279298215.1">
    <property type="nucleotide sequence ID" value="NZ_JAOTIF010000015.1"/>
</dbReference>
<protein>
    <submittedName>
        <fullName evidence="1">MoaD/ThiS family protein</fullName>
    </submittedName>
</protein>
<reference evidence="1" key="1">
    <citation type="submission" date="2022-09" db="EMBL/GenBank/DDBJ databases">
        <authorList>
            <person name="Yuan C."/>
            <person name="Ke Z."/>
        </authorList>
    </citation>
    <scope>NUCLEOTIDE SEQUENCE</scope>
    <source>
        <strain evidence="1">LB-8</strain>
    </source>
</reference>
<dbReference type="Pfam" id="PF02597">
    <property type="entry name" value="ThiS"/>
    <property type="match status" value="1"/>
</dbReference>
<evidence type="ECO:0000313" key="1">
    <source>
        <dbReference type="EMBL" id="MCU7550777.1"/>
    </source>
</evidence>
<reference evidence="1" key="2">
    <citation type="submission" date="2023-04" db="EMBL/GenBank/DDBJ databases">
        <title>Paracnuella aquatica gen. nov., sp. nov., a member of the family Chitinophagaceae isolated from a hot spring.</title>
        <authorList>
            <person name="Wang C."/>
        </authorList>
    </citation>
    <scope>NUCLEOTIDE SEQUENCE</scope>
    <source>
        <strain evidence="1">LB-8</strain>
    </source>
</reference>
<dbReference type="InterPro" id="IPR003749">
    <property type="entry name" value="ThiS/MoaD-like"/>
</dbReference>
<dbReference type="InterPro" id="IPR012675">
    <property type="entry name" value="Beta-grasp_dom_sf"/>
</dbReference>
<dbReference type="AlphaFoldDB" id="A0A9X3BI63"/>
<accession>A0A9X3BI63</accession>
<organism evidence="1 2">
    <name type="scientific">Paraflavisolibacter caeni</name>
    <dbReference type="NCBI Taxonomy" id="2982496"/>
    <lineage>
        <taxon>Bacteria</taxon>
        <taxon>Pseudomonadati</taxon>
        <taxon>Bacteroidota</taxon>
        <taxon>Chitinophagia</taxon>
        <taxon>Chitinophagales</taxon>
        <taxon>Chitinophagaceae</taxon>
        <taxon>Paraflavisolibacter</taxon>
    </lineage>
</organism>
<dbReference type="CDD" id="cd00754">
    <property type="entry name" value="Ubl_MoaD"/>
    <property type="match status" value="1"/>
</dbReference>
<evidence type="ECO:0000313" key="2">
    <source>
        <dbReference type="Proteomes" id="UP001155483"/>
    </source>
</evidence>